<dbReference type="RefSeq" id="WP_190720313.1">
    <property type="nucleotide sequence ID" value="NZ_JACJST010000037.1"/>
</dbReference>
<protein>
    <submittedName>
        <fullName evidence="1">Glycosyltransferase family 4 protein</fullName>
    </submittedName>
</protein>
<dbReference type="PANTHER" id="PTHR12526">
    <property type="entry name" value="GLYCOSYLTRANSFERASE"/>
    <property type="match status" value="1"/>
</dbReference>
<accession>A0ABR8FLS6</accession>
<dbReference type="EMBL" id="JACJST010000037">
    <property type="protein sequence ID" value="MBD2571123.1"/>
    <property type="molecule type" value="Genomic_DNA"/>
</dbReference>
<dbReference type="Gene3D" id="3.40.50.2000">
    <property type="entry name" value="Glycogen Phosphorylase B"/>
    <property type="match status" value="2"/>
</dbReference>
<gene>
    <name evidence="1" type="ORF">H6G59_25175</name>
</gene>
<sequence length="390" mass="43586">MKISIVVSDLSSAGAGRWGGGSVRSFLLAQALQKLNHQVEILGFIFGQEAAVIPKSETMVTHLQGYNYPKFLKSASQLLKKIDGDIIYAMRPKPTTFGLALLQKLKTNQPIVLDIDDWELSWYGGEKWQYSVSPKQLYRDIFKPDGALRQPDNPFYLKMMEGMTHKANAITIHTKFLQERFGGVYLPNGKDTELFNPNHYNPEKSRIDYGLSGYRILMFPGAPRPYKGVEDVLMALELLNEPDLKLVIVGGSPYDDYDAQLSEKWGRWIIKLPKYPATEMPKIVAAAHVIVVPQRNTNAALAQFPLKLTDGMAMAKPVLATRVGDIPEILDETGYLVDPEAPVQIAEKIKLIFENLDAANQRALKARDRCVAKYSIDSMSSVLESVIANL</sequence>
<keyword evidence="2" id="KW-1185">Reference proteome</keyword>
<dbReference type="CDD" id="cd03801">
    <property type="entry name" value="GT4_PimA-like"/>
    <property type="match status" value="1"/>
</dbReference>
<dbReference type="Pfam" id="PF13692">
    <property type="entry name" value="Glyco_trans_1_4"/>
    <property type="match status" value="1"/>
</dbReference>
<evidence type="ECO:0000313" key="2">
    <source>
        <dbReference type="Proteomes" id="UP000640531"/>
    </source>
</evidence>
<proteinExistence type="predicted"/>
<reference evidence="1 2" key="1">
    <citation type="journal article" date="2020" name="ISME J.">
        <title>Comparative genomics reveals insights into cyanobacterial evolution and habitat adaptation.</title>
        <authorList>
            <person name="Chen M.Y."/>
            <person name="Teng W.K."/>
            <person name="Zhao L."/>
            <person name="Hu C.X."/>
            <person name="Zhou Y.K."/>
            <person name="Han B.P."/>
            <person name="Song L.R."/>
            <person name="Shu W.S."/>
        </authorList>
    </citation>
    <scope>NUCLEOTIDE SEQUENCE [LARGE SCALE GENOMIC DNA]</scope>
    <source>
        <strain evidence="1 2">FACHB-196</strain>
    </source>
</reference>
<dbReference type="PANTHER" id="PTHR12526:SF630">
    <property type="entry name" value="GLYCOSYLTRANSFERASE"/>
    <property type="match status" value="1"/>
</dbReference>
<organism evidence="1 2">
    <name type="scientific">Anabaena lutea FACHB-196</name>
    <dbReference type="NCBI Taxonomy" id="2692881"/>
    <lineage>
        <taxon>Bacteria</taxon>
        <taxon>Bacillati</taxon>
        <taxon>Cyanobacteriota</taxon>
        <taxon>Cyanophyceae</taxon>
        <taxon>Nostocales</taxon>
        <taxon>Nostocaceae</taxon>
        <taxon>Anabaena</taxon>
    </lineage>
</organism>
<dbReference type="SUPFAM" id="SSF53756">
    <property type="entry name" value="UDP-Glycosyltransferase/glycogen phosphorylase"/>
    <property type="match status" value="1"/>
</dbReference>
<comment type="caution">
    <text evidence="1">The sequence shown here is derived from an EMBL/GenBank/DDBJ whole genome shotgun (WGS) entry which is preliminary data.</text>
</comment>
<dbReference type="Proteomes" id="UP000640531">
    <property type="component" value="Unassembled WGS sequence"/>
</dbReference>
<name>A0ABR8FLS6_9NOST</name>
<evidence type="ECO:0000313" key="1">
    <source>
        <dbReference type="EMBL" id="MBD2571123.1"/>
    </source>
</evidence>